<feature type="coiled-coil region" evidence="1">
    <location>
        <begin position="55"/>
        <end position="139"/>
    </location>
</feature>
<comment type="caution">
    <text evidence="2">The sequence shown here is derived from an EMBL/GenBank/DDBJ whole genome shotgun (WGS) entry which is preliminary data.</text>
</comment>
<organism evidence="2 3">
    <name type="scientific">Fasciola gigantica</name>
    <name type="common">Giant liver fluke</name>
    <dbReference type="NCBI Taxonomy" id="46835"/>
    <lineage>
        <taxon>Eukaryota</taxon>
        <taxon>Metazoa</taxon>
        <taxon>Spiralia</taxon>
        <taxon>Lophotrochozoa</taxon>
        <taxon>Platyhelminthes</taxon>
        <taxon>Trematoda</taxon>
        <taxon>Digenea</taxon>
        <taxon>Plagiorchiida</taxon>
        <taxon>Echinostomata</taxon>
        <taxon>Echinostomatoidea</taxon>
        <taxon>Fasciolidae</taxon>
        <taxon>Fasciola</taxon>
    </lineage>
</organism>
<evidence type="ECO:0000313" key="2">
    <source>
        <dbReference type="EMBL" id="TPP61903.1"/>
    </source>
</evidence>
<dbReference type="AlphaFoldDB" id="A0A504YKW4"/>
<dbReference type="Proteomes" id="UP000316759">
    <property type="component" value="Unassembled WGS sequence"/>
</dbReference>
<keyword evidence="3" id="KW-1185">Reference proteome</keyword>
<evidence type="ECO:0000256" key="1">
    <source>
        <dbReference type="SAM" id="Coils"/>
    </source>
</evidence>
<proteinExistence type="predicted"/>
<dbReference type="OrthoDB" id="6251992at2759"/>
<accession>A0A504YKW4</accession>
<gene>
    <name evidence="2" type="ORF">FGIG_00295</name>
</gene>
<reference evidence="2 3" key="1">
    <citation type="submission" date="2019-04" db="EMBL/GenBank/DDBJ databases">
        <title>Annotation for the trematode Fasciola gigantica.</title>
        <authorList>
            <person name="Choi Y.-J."/>
        </authorList>
    </citation>
    <scope>NUCLEOTIDE SEQUENCE [LARGE SCALE GENOMIC DNA]</scope>
    <source>
        <strain evidence="2">Uganda_cow_1</strain>
    </source>
</reference>
<protein>
    <recommendedName>
        <fullName evidence="4">DUF4709 domain-containing protein</fullName>
    </recommendedName>
</protein>
<keyword evidence="1" id="KW-0175">Coiled coil</keyword>
<feature type="coiled-coil region" evidence="1">
    <location>
        <begin position="260"/>
        <end position="287"/>
    </location>
</feature>
<dbReference type="EMBL" id="SUNJ01007540">
    <property type="protein sequence ID" value="TPP61903.1"/>
    <property type="molecule type" value="Genomic_DNA"/>
</dbReference>
<evidence type="ECO:0000313" key="3">
    <source>
        <dbReference type="Proteomes" id="UP000316759"/>
    </source>
</evidence>
<sequence>MIVSSLVDHESHVAFNSNLDISYIEPQEYVEMMTVDVDVDLENVAKELCDLRNLIGRYEDRTSELQSELKMANDEYFDLVNTRQSEPLKSRTDLQEQLELYKEEIDEAIRVNKKQEMTIVNLRKEARRYREELEAVLKSQSFCQNALQIKSASIKRYTSNKEVQTSEHIQEALPISSRFSSSMKARNKQQIDQSAIFTDKLLDVTFELHEQLSNCYSRRNQEHREVDHFVNGLSKAYQRSMMRLRHQQRKHLEQLGHTLQKSAEDNLNFLVKEQQKLKDRLTKAEETELQSKIMINDLKNQINELTKQLGRICPRSNSAVVS</sequence>
<evidence type="ECO:0008006" key="4">
    <source>
        <dbReference type="Google" id="ProtNLM"/>
    </source>
</evidence>
<name>A0A504YKW4_FASGI</name>
<dbReference type="STRING" id="46835.A0A504YKW4"/>